<dbReference type="PANTHER" id="PTHR31157:SF1">
    <property type="entry name" value="SCP DOMAIN-CONTAINING PROTEIN"/>
    <property type="match status" value="1"/>
</dbReference>
<reference evidence="2 3" key="1">
    <citation type="submission" date="2017-04" db="EMBL/GenBank/DDBJ databases">
        <authorList>
            <person name="Afonso C.L."/>
            <person name="Miller P.J."/>
            <person name="Scott M.A."/>
            <person name="Spackman E."/>
            <person name="Goraichik I."/>
            <person name="Dimitrov K.M."/>
            <person name="Suarez D.L."/>
            <person name="Swayne D.E."/>
        </authorList>
    </citation>
    <scope>NUCLEOTIDE SEQUENCE [LARGE SCALE GENOMIC DNA]</scope>
    <source>
        <strain evidence="2 3">DSM 13146</strain>
    </source>
</reference>
<accession>A0A1W1XS12</accession>
<dbReference type="Pfam" id="PF00188">
    <property type="entry name" value="CAP"/>
    <property type="match status" value="1"/>
</dbReference>
<evidence type="ECO:0000259" key="1">
    <source>
        <dbReference type="Pfam" id="PF00188"/>
    </source>
</evidence>
<proteinExistence type="predicted"/>
<dbReference type="Gene3D" id="3.40.33.10">
    <property type="entry name" value="CAP"/>
    <property type="match status" value="1"/>
</dbReference>
<dbReference type="Proteomes" id="UP000192783">
    <property type="component" value="Unassembled WGS sequence"/>
</dbReference>
<dbReference type="EMBL" id="FWXF01000018">
    <property type="protein sequence ID" value="SMC26743.1"/>
    <property type="molecule type" value="Genomic_DNA"/>
</dbReference>
<name>A0A1W1XS12_9BACT</name>
<dbReference type="SUPFAM" id="SSF55797">
    <property type="entry name" value="PR-1-like"/>
    <property type="match status" value="1"/>
</dbReference>
<dbReference type="CDD" id="cd05379">
    <property type="entry name" value="CAP_bacterial"/>
    <property type="match status" value="1"/>
</dbReference>
<dbReference type="AlphaFoldDB" id="A0A1W1XS12"/>
<gene>
    <name evidence="2" type="ORF">SAMN02746041_02744</name>
</gene>
<sequence length="194" mass="21682">MAPFRRFTPSPWILTVVTVLGLLGAISSPPPPAIASDKPRVFASIRPDAKFPTRPDRPDRVFGIQDPSESELARLVNRVRSYYGLKPLTYSKTLSRAAEGHCLDMARHHFVSHTGTGGTTPWHRIRRAGYPARRYGENVAAGIPGPKQVVEAWLQSPSHRKVLLNPKYREMGIGYVASPQSPHKHYWVLELASR</sequence>
<evidence type="ECO:0000313" key="3">
    <source>
        <dbReference type="Proteomes" id="UP000192783"/>
    </source>
</evidence>
<dbReference type="PANTHER" id="PTHR31157">
    <property type="entry name" value="SCP DOMAIN-CONTAINING PROTEIN"/>
    <property type="match status" value="1"/>
</dbReference>
<dbReference type="STRING" id="1121390.SAMN02746041_02744"/>
<dbReference type="InterPro" id="IPR014044">
    <property type="entry name" value="CAP_dom"/>
</dbReference>
<dbReference type="InterPro" id="IPR035940">
    <property type="entry name" value="CAP_sf"/>
</dbReference>
<feature type="domain" description="SCP" evidence="1">
    <location>
        <begin position="74"/>
        <end position="189"/>
    </location>
</feature>
<dbReference type="RefSeq" id="WP_084058669.1">
    <property type="nucleotide sequence ID" value="NZ_FWXF01000018.1"/>
</dbReference>
<keyword evidence="3" id="KW-1185">Reference proteome</keyword>
<evidence type="ECO:0000313" key="2">
    <source>
        <dbReference type="EMBL" id="SMC26743.1"/>
    </source>
</evidence>
<protein>
    <submittedName>
        <fullName evidence="2">Uncharacterized conserved protein YkwD, contains CAP (CSP/antigen 5/PR1) domain</fullName>
    </submittedName>
</protein>
<dbReference type="OrthoDB" id="68195at2"/>
<organism evidence="2 3">
    <name type="scientific">Desulfacinum hydrothermale DSM 13146</name>
    <dbReference type="NCBI Taxonomy" id="1121390"/>
    <lineage>
        <taxon>Bacteria</taxon>
        <taxon>Pseudomonadati</taxon>
        <taxon>Thermodesulfobacteriota</taxon>
        <taxon>Syntrophobacteria</taxon>
        <taxon>Syntrophobacterales</taxon>
        <taxon>Syntrophobacteraceae</taxon>
        <taxon>Desulfacinum</taxon>
    </lineage>
</organism>